<protein>
    <submittedName>
        <fullName evidence="2">Uncharacterized protein</fullName>
    </submittedName>
</protein>
<evidence type="ECO:0000313" key="3">
    <source>
        <dbReference type="Proteomes" id="UP000595437"/>
    </source>
</evidence>
<name>A0A7T8GZ61_CALRO</name>
<reference evidence="3" key="1">
    <citation type="submission" date="2021-01" db="EMBL/GenBank/DDBJ databases">
        <title>Caligus Genome Assembly.</title>
        <authorList>
            <person name="Gallardo-Escarate C."/>
        </authorList>
    </citation>
    <scope>NUCLEOTIDE SEQUENCE [LARGE SCALE GENOMIC DNA]</scope>
</reference>
<accession>A0A7T8GZ61</accession>
<dbReference type="AlphaFoldDB" id="A0A7T8GZ61"/>
<sequence length="78" mass="8924">MPPTKNLQKRGNERNEDNKNLCTSKGVEDNAGKEDDKNATMDTCMEEEGEDVSQDITPHEEEKEEEEEKKSTRLAVRL</sequence>
<organism evidence="2 3">
    <name type="scientific">Caligus rogercresseyi</name>
    <name type="common">Sea louse</name>
    <dbReference type="NCBI Taxonomy" id="217165"/>
    <lineage>
        <taxon>Eukaryota</taxon>
        <taxon>Metazoa</taxon>
        <taxon>Ecdysozoa</taxon>
        <taxon>Arthropoda</taxon>
        <taxon>Crustacea</taxon>
        <taxon>Multicrustacea</taxon>
        <taxon>Hexanauplia</taxon>
        <taxon>Copepoda</taxon>
        <taxon>Siphonostomatoida</taxon>
        <taxon>Caligidae</taxon>
        <taxon>Caligus</taxon>
    </lineage>
</organism>
<feature type="compositionally biased region" description="Acidic residues" evidence="1">
    <location>
        <begin position="44"/>
        <end position="53"/>
    </location>
</feature>
<feature type="compositionally biased region" description="Basic and acidic residues" evidence="1">
    <location>
        <begin position="26"/>
        <end position="39"/>
    </location>
</feature>
<feature type="region of interest" description="Disordered" evidence="1">
    <location>
        <begin position="1"/>
        <end position="78"/>
    </location>
</feature>
<dbReference type="EMBL" id="CP045898">
    <property type="protein sequence ID" value="QQP40529.1"/>
    <property type="molecule type" value="Genomic_DNA"/>
</dbReference>
<evidence type="ECO:0000313" key="2">
    <source>
        <dbReference type="EMBL" id="QQP40529.1"/>
    </source>
</evidence>
<proteinExistence type="predicted"/>
<dbReference type="Proteomes" id="UP000595437">
    <property type="component" value="Chromosome 9"/>
</dbReference>
<evidence type="ECO:0000256" key="1">
    <source>
        <dbReference type="SAM" id="MobiDB-lite"/>
    </source>
</evidence>
<keyword evidence="3" id="KW-1185">Reference proteome</keyword>
<feature type="compositionally biased region" description="Basic and acidic residues" evidence="1">
    <location>
        <begin position="10"/>
        <end position="19"/>
    </location>
</feature>
<gene>
    <name evidence="2" type="ORF">FKW44_014605</name>
</gene>